<proteinExistence type="predicted"/>
<dbReference type="Gene3D" id="1.10.3210.10">
    <property type="entry name" value="Hypothetical protein af1432"/>
    <property type="match status" value="1"/>
</dbReference>
<sequence>MGMPGESQEGQRIVSSIQEHVAQVRRLLGDALPARALFERYRPEREWFLQPDCAEDIHGIDHEARVLIWQELLARLLIKGGAALDQEALRWAAATHDTQRVSHGIDFPHGQRAAAWVKRHLLHRIPVDSLDTVLYLNIWHVPFDDQAPEMTPELAVFKDADSLDRVRIDDLNARYLRCHYSQTLLQYLAQELFDRSEAKRWSEGYATFDCVCAAAMDMGLIRPD</sequence>
<evidence type="ECO:0008006" key="3">
    <source>
        <dbReference type="Google" id="ProtNLM"/>
    </source>
</evidence>
<dbReference type="SUPFAM" id="SSF109604">
    <property type="entry name" value="HD-domain/PDEase-like"/>
    <property type="match status" value="1"/>
</dbReference>
<name>A0A8J3MXM7_9CHLR</name>
<dbReference type="AlphaFoldDB" id="A0A8J3MXM7"/>
<evidence type="ECO:0000313" key="1">
    <source>
        <dbReference type="EMBL" id="GHO49903.1"/>
    </source>
</evidence>
<dbReference type="Proteomes" id="UP000612362">
    <property type="component" value="Unassembled WGS sequence"/>
</dbReference>
<reference evidence="1" key="1">
    <citation type="submission" date="2020-10" db="EMBL/GenBank/DDBJ databases">
        <title>Taxonomic study of unclassified bacteria belonging to the class Ktedonobacteria.</title>
        <authorList>
            <person name="Yabe S."/>
            <person name="Wang C.M."/>
            <person name="Zheng Y."/>
            <person name="Sakai Y."/>
            <person name="Cavaletti L."/>
            <person name="Monciardini P."/>
            <person name="Donadio S."/>
        </authorList>
    </citation>
    <scope>NUCLEOTIDE SEQUENCE</scope>
    <source>
        <strain evidence="1">SOSP1-1</strain>
    </source>
</reference>
<evidence type="ECO:0000313" key="2">
    <source>
        <dbReference type="Proteomes" id="UP000612362"/>
    </source>
</evidence>
<comment type="caution">
    <text evidence="1">The sequence shown here is derived from an EMBL/GenBank/DDBJ whole genome shotgun (WGS) entry which is preliminary data.</text>
</comment>
<keyword evidence="2" id="KW-1185">Reference proteome</keyword>
<dbReference type="EMBL" id="BNJF01000006">
    <property type="protein sequence ID" value="GHO49903.1"/>
    <property type="molecule type" value="Genomic_DNA"/>
</dbReference>
<organism evidence="1 2">
    <name type="scientific">Ktedonospora formicarum</name>
    <dbReference type="NCBI Taxonomy" id="2778364"/>
    <lineage>
        <taxon>Bacteria</taxon>
        <taxon>Bacillati</taxon>
        <taxon>Chloroflexota</taxon>
        <taxon>Ktedonobacteria</taxon>
        <taxon>Ktedonobacterales</taxon>
        <taxon>Ktedonobacteraceae</taxon>
        <taxon>Ktedonospora</taxon>
    </lineage>
</organism>
<protein>
    <recommendedName>
        <fullName evidence="3">HD domain-containing protein</fullName>
    </recommendedName>
</protein>
<gene>
    <name evidence="1" type="ORF">KSX_80660</name>
</gene>
<accession>A0A8J3MXM7</accession>